<feature type="domain" description="TonB-dependent receptor plug" evidence="14">
    <location>
        <begin position="69"/>
        <end position="176"/>
    </location>
</feature>
<keyword evidence="6" id="KW-0408">Iron</keyword>
<gene>
    <name evidence="15" type="ORF">CDQ92_13790</name>
</gene>
<keyword evidence="7" id="KW-0406">Ion transport</keyword>
<evidence type="ECO:0000256" key="1">
    <source>
        <dbReference type="ARBA" id="ARBA00004571"/>
    </source>
</evidence>
<dbReference type="PANTHER" id="PTHR32552">
    <property type="entry name" value="FERRICHROME IRON RECEPTOR-RELATED"/>
    <property type="match status" value="1"/>
</dbReference>
<evidence type="ECO:0000256" key="8">
    <source>
        <dbReference type="ARBA" id="ARBA00023077"/>
    </source>
</evidence>
<dbReference type="InterPro" id="IPR036942">
    <property type="entry name" value="Beta-barrel_TonB_sf"/>
</dbReference>
<comment type="caution">
    <text evidence="15">The sequence shown here is derived from an EMBL/GenBank/DDBJ whole genome shotgun (WGS) entry which is preliminary data.</text>
</comment>
<keyword evidence="5 11" id="KW-0812">Transmembrane</keyword>
<evidence type="ECO:0000259" key="14">
    <source>
        <dbReference type="Pfam" id="PF07715"/>
    </source>
</evidence>
<dbReference type="InterPro" id="IPR000531">
    <property type="entry name" value="Beta-barrel_TonB"/>
</dbReference>
<evidence type="ECO:0000313" key="15">
    <source>
        <dbReference type="EMBL" id="OWQ95832.1"/>
    </source>
</evidence>
<dbReference type="GO" id="GO:0006826">
    <property type="term" value="P:iron ion transport"/>
    <property type="evidence" value="ECO:0007669"/>
    <property type="project" value="UniProtKB-KW"/>
</dbReference>
<dbReference type="Pfam" id="PF00593">
    <property type="entry name" value="TonB_dep_Rec_b-barrel"/>
    <property type="match status" value="1"/>
</dbReference>
<comment type="similarity">
    <text evidence="11 12">Belongs to the TonB-dependent receptor family.</text>
</comment>
<dbReference type="Pfam" id="PF07715">
    <property type="entry name" value="Plug"/>
    <property type="match status" value="1"/>
</dbReference>
<feature type="domain" description="TonB-dependent receptor-like beta-barrel" evidence="13">
    <location>
        <begin position="290"/>
        <end position="692"/>
    </location>
</feature>
<dbReference type="PROSITE" id="PS52016">
    <property type="entry name" value="TONB_DEPENDENT_REC_3"/>
    <property type="match status" value="1"/>
</dbReference>
<evidence type="ECO:0000256" key="11">
    <source>
        <dbReference type="PROSITE-ProRule" id="PRU01360"/>
    </source>
</evidence>
<sequence length="724" mass="78406">MRDDSDAQLYEEGIPMNHRLYFAALAGVAHLAFMSPVAAQESVNADPSAADDGDIVVTATRQGSQTLIGTPLAIQAFSGEQLEERGIRETTDLISSIPGASAGEQVGSVIKTFSLRGVGAAGGIGDSPIGYYIDDVPFAVPNSPIAPPLRFIDIDRVEVLRGPQGTLYGQGSAGGTIIYHTRDPDLNNVEMRGEATIAKMDDASALNYGISAAISVPLIKDKLAIRISGGYDKRAGYVDIFADTPATGAPTKKNANDITNRDVRAVLLWQPTDALKVRVQAAHWEPRQDYTQSINQLEPAQQWFSGTTQGYENGNFDLYSLSVEYDAGAAILSSSTSYLDAEFGYLTGQTFGPLGTGSLFNGYDARSFAQEIQLRSNGDGPFHWLVGGFYQNAKAVFSFDANLTALTISGFNDTRTRNYSAFGEVSYDLFGGKLVPLVGVRYYKDNRRFNADSILTGTGSGQTKPDKITWRANLSYFPTDDLTAFVTVSTGFRSGITQTPFQASLVELSGIPSSIALDPDTLTNYEAGIKAKLADGRVQLGLNIYRIDFKDLQFGLTPFGVAAFANVGEARTIGVDLEARWRTPLEGLNLGAVANWNDSEFRNIFPAVTASLPNVAQGERLSSTAKYNYRLDADFERPLGSGDLRFFLNGSAARTGSRVMYDGYVVRPYSLYNASVGLRTDRWELSLFGENLADERGPSFVRNSLLLAGPYPRTIGLRLRTTID</sequence>
<keyword evidence="10 11" id="KW-0998">Cell outer membrane</keyword>
<accession>A0A246JTH5</accession>
<dbReference type="AlphaFoldDB" id="A0A246JTH5"/>
<keyword evidence="8 12" id="KW-0798">TonB box</keyword>
<protein>
    <submittedName>
        <fullName evidence="15">TonB-dependent receptor</fullName>
    </submittedName>
</protein>
<dbReference type="PANTHER" id="PTHR32552:SF81">
    <property type="entry name" value="TONB-DEPENDENT OUTER MEMBRANE RECEPTOR"/>
    <property type="match status" value="1"/>
</dbReference>
<dbReference type="EMBL" id="NISK01000003">
    <property type="protein sequence ID" value="OWQ95832.1"/>
    <property type="molecule type" value="Genomic_DNA"/>
</dbReference>
<dbReference type="Gene3D" id="2.40.170.20">
    <property type="entry name" value="TonB-dependent receptor, beta-barrel domain"/>
    <property type="match status" value="1"/>
</dbReference>
<dbReference type="InterPro" id="IPR039426">
    <property type="entry name" value="TonB-dep_rcpt-like"/>
</dbReference>
<dbReference type="InterPro" id="IPR012910">
    <property type="entry name" value="Plug_dom"/>
</dbReference>
<evidence type="ECO:0000256" key="4">
    <source>
        <dbReference type="ARBA" id="ARBA00022496"/>
    </source>
</evidence>
<evidence type="ECO:0000256" key="6">
    <source>
        <dbReference type="ARBA" id="ARBA00023004"/>
    </source>
</evidence>
<evidence type="ECO:0000256" key="12">
    <source>
        <dbReference type="RuleBase" id="RU003357"/>
    </source>
</evidence>
<keyword evidence="4" id="KW-0410">Iron transport</keyword>
<keyword evidence="15" id="KW-0675">Receptor</keyword>
<keyword evidence="3 11" id="KW-1134">Transmembrane beta strand</keyword>
<evidence type="ECO:0000256" key="10">
    <source>
        <dbReference type="ARBA" id="ARBA00023237"/>
    </source>
</evidence>
<evidence type="ECO:0000256" key="7">
    <source>
        <dbReference type="ARBA" id="ARBA00023065"/>
    </source>
</evidence>
<dbReference type="Proteomes" id="UP000197361">
    <property type="component" value="Unassembled WGS sequence"/>
</dbReference>
<evidence type="ECO:0000256" key="3">
    <source>
        <dbReference type="ARBA" id="ARBA00022452"/>
    </source>
</evidence>
<reference evidence="15 16" key="1">
    <citation type="journal article" date="2010" name="Int. J. Syst. Evol. Microbiol.">
        <title>Sphingopyxis bauzanensis sp. nov., a psychrophilic bacterium isolated from soil.</title>
        <authorList>
            <person name="Zhang D.C."/>
            <person name="Liu H.C."/>
            <person name="Xin Y.H."/>
            <person name="Zhou Y.G."/>
            <person name="Schinner F."/>
            <person name="Margesin R."/>
        </authorList>
    </citation>
    <scope>NUCLEOTIDE SEQUENCE [LARGE SCALE GENOMIC DNA]</scope>
    <source>
        <strain evidence="15 16">DSM 22271</strain>
    </source>
</reference>
<dbReference type="GO" id="GO:0009279">
    <property type="term" value="C:cell outer membrane"/>
    <property type="evidence" value="ECO:0007669"/>
    <property type="project" value="UniProtKB-SubCell"/>
</dbReference>
<evidence type="ECO:0000256" key="2">
    <source>
        <dbReference type="ARBA" id="ARBA00022448"/>
    </source>
</evidence>
<comment type="subcellular location">
    <subcellularLocation>
        <location evidence="1 11">Cell outer membrane</location>
        <topology evidence="1 11">Multi-pass membrane protein</topology>
    </subcellularLocation>
</comment>
<organism evidence="15 16">
    <name type="scientific">Sphingopyxis bauzanensis</name>
    <dbReference type="NCBI Taxonomy" id="651663"/>
    <lineage>
        <taxon>Bacteria</taxon>
        <taxon>Pseudomonadati</taxon>
        <taxon>Pseudomonadota</taxon>
        <taxon>Alphaproteobacteria</taxon>
        <taxon>Sphingomonadales</taxon>
        <taxon>Sphingomonadaceae</taxon>
        <taxon>Sphingopyxis</taxon>
    </lineage>
</organism>
<keyword evidence="9 11" id="KW-0472">Membrane</keyword>
<proteinExistence type="inferred from homology"/>
<evidence type="ECO:0000256" key="9">
    <source>
        <dbReference type="ARBA" id="ARBA00023136"/>
    </source>
</evidence>
<evidence type="ECO:0000313" key="16">
    <source>
        <dbReference type="Proteomes" id="UP000197361"/>
    </source>
</evidence>
<evidence type="ECO:0000256" key="5">
    <source>
        <dbReference type="ARBA" id="ARBA00022692"/>
    </source>
</evidence>
<keyword evidence="2 11" id="KW-0813">Transport</keyword>
<evidence type="ECO:0000259" key="13">
    <source>
        <dbReference type="Pfam" id="PF00593"/>
    </source>
</evidence>
<name>A0A246JTH5_9SPHN</name>
<dbReference type="SUPFAM" id="SSF56935">
    <property type="entry name" value="Porins"/>
    <property type="match status" value="1"/>
</dbReference>
<keyword evidence="16" id="KW-1185">Reference proteome</keyword>